<organism evidence="1 2">
    <name type="scientific">Candidatus Nitrospira allomarina</name>
    <dbReference type="NCBI Taxonomy" id="3020900"/>
    <lineage>
        <taxon>Bacteria</taxon>
        <taxon>Pseudomonadati</taxon>
        <taxon>Nitrospirota</taxon>
        <taxon>Nitrospiria</taxon>
        <taxon>Nitrospirales</taxon>
        <taxon>Nitrospiraceae</taxon>
        <taxon>Nitrospira</taxon>
    </lineage>
</organism>
<evidence type="ECO:0000313" key="1">
    <source>
        <dbReference type="EMBL" id="WNM59184.1"/>
    </source>
</evidence>
<name>A0AA96GBV2_9BACT</name>
<evidence type="ECO:0000313" key="2">
    <source>
        <dbReference type="Proteomes" id="UP001302719"/>
    </source>
</evidence>
<proteinExistence type="predicted"/>
<sequence>MSWWIFPQPARSESSAPGIHWGALDFPDQEPVLTTGLSIFRFTEFNGEGERFNGIRETIGLNLITTSWTRHWSNSLEGWSTNLTFGIGPTRNQPSESLQNDFVHDQLFDIPQVPVGTKRKETDFTISGSITRWGELPGQRRILFLGGGGQTGSLYQELFARGGFRRWSPLKTIDYLSGTQNGWIADLFRPLRLSGMVRAGRLFNGAAFQDLANHSFAAQGSLSYGWYDEKTLRPLFEVEIGATIDSGMFNGNQGNSLEERFWTVAIRAHPFTFETWNDQLNGQDFGPTYGGKLMMDLSFLLPDSWKGQ</sequence>
<dbReference type="KEGG" id="nall:PP769_05310"/>
<reference evidence="1 2" key="1">
    <citation type="submission" date="2023-01" db="EMBL/GenBank/DDBJ databases">
        <title>Cultivation and genomic characterization of new, ubiquitous marine nitrite-oxidizing bacteria from the Nitrospirales.</title>
        <authorList>
            <person name="Mueller A.J."/>
            <person name="Daebeler A."/>
            <person name="Herbold C.W."/>
            <person name="Kirkegaard R.H."/>
            <person name="Daims H."/>
        </authorList>
    </citation>
    <scope>NUCLEOTIDE SEQUENCE [LARGE SCALE GENOMIC DNA]</scope>
    <source>
        <strain evidence="1 2">VA</strain>
    </source>
</reference>
<keyword evidence="2" id="KW-1185">Reference proteome</keyword>
<accession>A0AA96GBV2</accession>
<dbReference type="EMBL" id="CP116967">
    <property type="protein sequence ID" value="WNM59184.1"/>
    <property type="molecule type" value="Genomic_DNA"/>
</dbReference>
<gene>
    <name evidence="1" type="ORF">PP769_05310</name>
</gene>
<dbReference type="RefSeq" id="WP_312645880.1">
    <property type="nucleotide sequence ID" value="NZ_CP116967.1"/>
</dbReference>
<dbReference type="Proteomes" id="UP001302719">
    <property type="component" value="Chromosome"/>
</dbReference>
<protein>
    <submittedName>
        <fullName evidence="1">Uncharacterized protein</fullName>
    </submittedName>
</protein>
<dbReference type="AlphaFoldDB" id="A0AA96GBV2"/>